<evidence type="ECO:0000256" key="4">
    <source>
        <dbReference type="ARBA" id="ARBA00012982"/>
    </source>
</evidence>
<proteinExistence type="inferred from homology"/>
<dbReference type="SUPFAM" id="SSF55620">
    <property type="entry name" value="Tetrahydrobiopterin biosynthesis enzymes-like"/>
    <property type="match status" value="1"/>
</dbReference>
<keyword evidence="6" id="KW-0479">Metal-binding</keyword>
<dbReference type="EC" id="4.1.2.50" evidence="4"/>
<dbReference type="Gene3D" id="3.30.479.10">
    <property type="entry name" value="6-pyruvoyl tetrahydropterin synthase/QueD"/>
    <property type="match status" value="1"/>
</dbReference>
<dbReference type="GO" id="GO:0070497">
    <property type="term" value="F:6-carboxytetrahydropterin synthase activity"/>
    <property type="evidence" value="ECO:0007669"/>
    <property type="project" value="UniProtKB-EC"/>
</dbReference>
<dbReference type="InterPro" id="IPR038418">
    <property type="entry name" value="6-PTP_synth/QueD_sf"/>
</dbReference>
<evidence type="ECO:0000256" key="5">
    <source>
        <dbReference type="ARBA" id="ARBA00018141"/>
    </source>
</evidence>
<gene>
    <name evidence="11" type="primary">queD</name>
    <name evidence="11" type="ORF">Pla163_33870</name>
</gene>
<dbReference type="Proteomes" id="UP000319342">
    <property type="component" value="Chromosome"/>
</dbReference>
<dbReference type="RefSeq" id="WP_145191100.1">
    <property type="nucleotide sequence ID" value="NZ_CP036290.1"/>
</dbReference>
<name>A0A518D451_9BACT</name>
<dbReference type="UniPathway" id="UPA00391"/>
<evidence type="ECO:0000256" key="3">
    <source>
        <dbReference type="ARBA" id="ARBA00008900"/>
    </source>
</evidence>
<evidence type="ECO:0000313" key="11">
    <source>
        <dbReference type="EMBL" id="QDU86236.1"/>
    </source>
</evidence>
<evidence type="ECO:0000313" key="12">
    <source>
        <dbReference type="Proteomes" id="UP000319342"/>
    </source>
</evidence>
<comment type="catalytic activity">
    <reaction evidence="10">
        <text>7,8-dihydroneopterin 3'-triphosphate + H2O = 6-carboxy-5,6,7,8-tetrahydropterin + triphosphate + acetaldehyde + 2 H(+)</text>
        <dbReference type="Rhea" id="RHEA:27966"/>
        <dbReference type="ChEBI" id="CHEBI:15343"/>
        <dbReference type="ChEBI" id="CHEBI:15377"/>
        <dbReference type="ChEBI" id="CHEBI:15378"/>
        <dbReference type="ChEBI" id="CHEBI:18036"/>
        <dbReference type="ChEBI" id="CHEBI:58462"/>
        <dbReference type="ChEBI" id="CHEBI:61032"/>
        <dbReference type="EC" id="4.1.2.50"/>
    </reaction>
</comment>
<dbReference type="InterPro" id="IPR007115">
    <property type="entry name" value="6-PTP_synth/QueD"/>
</dbReference>
<evidence type="ECO:0000256" key="7">
    <source>
        <dbReference type="ARBA" id="ARBA00022833"/>
    </source>
</evidence>
<dbReference type="AlphaFoldDB" id="A0A518D451"/>
<evidence type="ECO:0000256" key="9">
    <source>
        <dbReference type="ARBA" id="ARBA00031449"/>
    </source>
</evidence>
<organism evidence="11 12">
    <name type="scientific">Rohdeia mirabilis</name>
    <dbReference type="NCBI Taxonomy" id="2528008"/>
    <lineage>
        <taxon>Bacteria</taxon>
        <taxon>Pseudomonadati</taxon>
        <taxon>Planctomycetota</taxon>
        <taxon>Planctomycetia</taxon>
        <taxon>Planctomycetia incertae sedis</taxon>
        <taxon>Rohdeia</taxon>
    </lineage>
</organism>
<dbReference type="PANTHER" id="PTHR12589:SF7">
    <property type="entry name" value="6-PYRUVOYL TETRAHYDROBIOPTERIN SYNTHASE"/>
    <property type="match status" value="1"/>
</dbReference>
<evidence type="ECO:0000256" key="1">
    <source>
        <dbReference type="ARBA" id="ARBA00001947"/>
    </source>
</evidence>
<dbReference type="GO" id="GO:0046872">
    <property type="term" value="F:metal ion binding"/>
    <property type="evidence" value="ECO:0007669"/>
    <property type="project" value="UniProtKB-KW"/>
</dbReference>
<evidence type="ECO:0000256" key="8">
    <source>
        <dbReference type="ARBA" id="ARBA00023239"/>
    </source>
</evidence>
<keyword evidence="12" id="KW-1185">Reference proteome</keyword>
<comment type="pathway">
    <text evidence="2">Purine metabolism; 7-cyano-7-deazaguanine biosynthesis.</text>
</comment>
<accession>A0A518D451</accession>
<dbReference type="Pfam" id="PF01242">
    <property type="entry name" value="PTPS"/>
    <property type="match status" value="1"/>
</dbReference>
<sequence length="139" mass="15543">MSRATSITCRYRFSAAHVLRREELSEEDNRVLFGPCARRHGHNYELEVTVGGPVDGHSGMVMNFTVLDALVRERVLDAVDHYDLDADVPWLVGVLTTAENLVEVFWQRLADPIAAAAPGARLARLRLFETVDAWVDHTG</sequence>
<keyword evidence="8 11" id="KW-0456">Lyase</keyword>
<dbReference type="OrthoDB" id="9804698at2"/>
<keyword evidence="7" id="KW-0862">Zinc</keyword>
<protein>
    <recommendedName>
        <fullName evidence="5">6-carboxy-5,6,7,8-tetrahydropterin synthase</fullName>
        <ecNumber evidence="4">4.1.2.50</ecNumber>
    </recommendedName>
    <alternativeName>
        <fullName evidence="9">Queuosine biosynthesis protein QueD</fullName>
    </alternativeName>
</protein>
<comment type="cofactor">
    <cofactor evidence="1">
        <name>Zn(2+)</name>
        <dbReference type="ChEBI" id="CHEBI:29105"/>
    </cofactor>
</comment>
<reference evidence="11 12" key="1">
    <citation type="submission" date="2019-02" db="EMBL/GenBank/DDBJ databases">
        <title>Deep-cultivation of Planctomycetes and their phenomic and genomic characterization uncovers novel biology.</title>
        <authorList>
            <person name="Wiegand S."/>
            <person name="Jogler M."/>
            <person name="Boedeker C."/>
            <person name="Pinto D."/>
            <person name="Vollmers J."/>
            <person name="Rivas-Marin E."/>
            <person name="Kohn T."/>
            <person name="Peeters S.H."/>
            <person name="Heuer A."/>
            <person name="Rast P."/>
            <person name="Oberbeckmann S."/>
            <person name="Bunk B."/>
            <person name="Jeske O."/>
            <person name="Meyerdierks A."/>
            <person name="Storesund J.E."/>
            <person name="Kallscheuer N."/>
            <person name="Luecker S."/>
            <person name="Lage O.M."/>
            <person name="Pohl T."/>
            <person name="Merkel B.J."/>
            <person name="Hornburger P."/>
            <person name="Mueller R.-W."/>
            <person name="Bruemmer F."/>
            <person name="Labrenz M."/>
            <person name="Spormann A.M."/>
            <person name="Op den Camp H."/>
            <person name="Overmann J."/>
            <person name="Amann R."/>
            <person name="Jetten M.S.M."/>
            <person name="Mascher T."/>
            <person name="Medema M.H."/>
            <person name="Devos D.P."/>
            <person name="Kaster A.-K."/>
            <person name="Ovreas L."/>
            <person name="Rohde M."/>
            <person name="Galperin M.Y."/>
            <person name="Jogler C."/>
        </authorList>
    </citation>
    <scope>NUCLEOTIDE SEQUENCE [LARGE SCALE GENOMIC DNA]</scope>
    <source>
        <strain evidence="11 12">Pla163</strain>
    </source>
</reference>
<dbReference type="PANTHER" id="PTHR12589">
    <property type="entry name" value="PYRUVOYL TETRAHYDROBIOPTERIN SYNTHASE"/>
    <property type="match status" value="1"/>
</dbReference>
<comment type="similarity">
    <text evidence="3">Belongs to the PTPS family. QueD subfamily.</text>
</comment>
<evidence type="ECO:0000256" key="2">
    <source>
        <dbReference type="ARBA" id="ARBA00005061"/>
    </source>
</evidence>
<evidence type="ECO:0000256" key="10">
    <source>
        <dbReference type="ARBA" id="ARBA00048807"/>
    </source>
</evidence>
<dbReference type="EMBL" id="CP036290">
    <property type="protein sequence ID" value="QDU86236.1"/>
    <property type="molecule type" value="Genomic_DNA"/>
</dbReference>
<evidence type="ECO:0000256" key="6">
    <source>
        <dbReference type="ARBA" id="ARBA00022723"/>
    </source>
</evidence>